<dbReference type="OrthoDB" id="9802627at2"/>
<dbReference type="Pfam" id="PF02113">
    <property type="entry name" value="Peptidase_S13"/>
    <property type="match status" value="1"/>
</dbReference>
<dbReference type="GO" id="GO:0009002">
    <property type="term" value="F:serine-type D-Ala-D-Ala carboxypeptidase activity"/>
    <property type="evidence" value="ECO:0007669"/>
    <property type="project" value="UniProtKB-EC"/>
</dbReference>
<evidence type="ECO:0000256" key="3">
    <source>
        <dbReference type="SAM" id="SignalP"/>
    </source>
</evidence>
<dbReference type="AlphaFoldDB" id="A0A3A3FP09"/>
<keyword evidence="4" id="KW-0645">Protease</keyword>
<comment type="similarity">
    <text evidence="1">Belongs to the peptidase S13 family.</text>
</comment>
<protein>
    <submittedName>
        <fullName evidence="4">D-alanyl-D-alanine carboxypeptidase/D-alanyl-D-alanine-endopeptidase</fullName>
        <ecNumber evidence="4">3.4.16.4</ecNumber>
    </submittedName>
</protein>
<dbReference type="Proteomes" id="UP000265955">
    <property type="component" value="Unassembled WGS sequence"/>
</dbReference>
<name>A0A3A3FP09_9BURK</name>
<keyword evidence="3" id="KW-0732">Signal</keyword>
<dbReference type="PANTHER" id="PTHR30023:SF0">
    <property type="entry name" value="PENICILLIN-SENSITIVE CARBOXYPEPTIDASE A"/>
    <property type="match status" value="1"/>
</dbReference>
<dbReference type="Gene3D" id="3.50.80.20">
    <property type="entry name" value="D-Ala-D-Ala carboxypeptidase C, peptidase S13"/>
    <property type="match status" value="1"/>
</dbReference>
<proteinExistence type="inferred from homology"/>
<evidence type="ECO:0000256" key="1">
    <source>
        <dbReference type="ARBA" id="ARBA00006096"/>
    </source>
</evidence>
<evidence type="ECO:0000313" key="4">
    <source>
        <dbReference type="EMBL" id="RJF97947.1"/>
    </source>
</evidence>
<keyword evidence="2 4" id="KW-0378">Hydrolase</keyword>
<gene>
    <name evidence="4" type="primary">dacB</name>
    <name evidence="4" type="ORF">D3871_05005</name>
</gene>
<dbReference type="EMBL" id="QYUO01000001">
    <property type="protein sequence ID" value="RJF97947.1"/>
    <property type="molecule type" value="Genomic_DNA"/>
</dbReference>
<evidence type="ECO:0000313" key="5">
    <source>
        <dbReference type="Proteomes" id="UP000265955"/>
    </source>
</evidence>
<dbReference type="Gene3D" id="3.40.710.10">
    <property type="entry name" value="DD-peptidase/beta-lactamase superfamily"/>
    <property type="match status" value="1"/>
</dbReference>
<feature type="chain" id="PRO_5017397240" evidence="3">
    <location>
        <begin position="23"/>
        <end position="470"/>
    </location>
</feature>
<dbReference type="GO" id="GO:0006508">
    <property type="term" value="P:proteolysis"/>
    <property type="evidence" value="ECO:0007669"/>
    <property type="project" value="InterPro"/>
</dbReference>
<dbReference type="SUPFAM" id="SSF56601">
    <property type="entry name" value="beta-lactamase/transpeptidase-like"/>
    <property type="match status" value="1"/>
</dbReference>
<dbReference type="NCBIfam" id="TIGR00666">
    <property type="entry name" value="PBP4"/>
    <property type="match status" value="1"/>
</dbReference>
<reference evidence="5" key="1">
    <citation type="submission" date="2018-09" db="EMBL/GenBank/DDBJ databases">
        <authorList>
            <person name="Zhu H."/>
        </authorList>
    </citation>
    <scope>NUCLEOTIDE SEQUENCE [LARGE SCALE GENOMIC DNA]</scope>
    <source>
        <strain evidence="5">K1R23-30</strain>
    </source>
</reference>
<keyword evidence="5" id="KW-1185">Reference proteome</keyword>
<dbReference type="PRINTS" id="PR00922">
    <property type="entry name" value="DADACBPTASE3"/>
</dbReference>
<feature type="signal peptide" evidence="3">
    <location>
        <begin position="1"/>
        <end position="22"/>
    </location>
</feature>
<keyword evidence="4" id="KW-0121">Carboxypeptidase</keyword>
<dbReference type="GO" id="GO:0000270">
    <property type="term" value="P:peptidoglycan metabolic process"/>
    <property type="evidence" value="ECO:0007669"/>
    <property type="project" value="TreeGrafter"/>
</dbReference>
<comment type="caution">
    <text evidence="4">The sequence shown here is derived from an EMBL/GenBank/DDBJ whole genome shotgun (WGS) entry which is preliminary data.</text>
</comment>
<accession>A0A3A3FP09</accession>
<sequence>MRISTSLQVACMLLVLAFRAHAQQMPIPVADALQRADIPASAAGIYVQEVENGEVMVASNDTTSLNPASTMKLVTSNAALEILGPTFSWKTQAYASGSLQGDVLNGDLIIKGSGDPKLVLENFWLFLRRIRARGIREIKGHVVLDRSLFESLPHDAAAFDGDPAKPYNVGPDALLLNYKALGFRFTPDPRTRSVQVTIDPPLAPYSIAAPRLGNGDCGDWRNRLHASIDAAGARFPGTLPASCGEKIWYVHPHQMTHTQYFALIFRKMWADMGGTLQGDVRNGALPAAAQLVAEWESASLAEVIRDINKYSNNVMARQLLLTLGAVITRLPATTEYGAAVVRTWLGNKGIDAPELSIENGSGLSRTERVSARTLGRMLVEAYRGPTMPEFMSSLPLVAYDGTMRSRLVNQSVAGKAHIKTGSLNEVRSVAGYVLAASGKRYAVACLINHPNAERGREAQDALLQWVYEKG</sequence>
<evidence type="ECO:0000256" key="2">
    <source>
        <dbReference type="ARBA" id="ARBA00022801"/>
    </source>
</evidence>
<organism evidence="4 5">
    <name type="scientific">Noviherbaspirillum saxi</name>
    <dbReference type="NCBI Taxonomy" id="2320863"/>
    <lineage>
        <taxon>Bacteria</taxon>
        <taxon>Pseudomonadati</taxon>
        <taxon>Pseudomonadota</taxon>
        <taxon>Betaproteobacteria</taxon>
        <taxon>Burkholderiales</taxon>
        <taxon>Oxalobacteraceae</taxon>
        <taxon>Noviherbaspirillum</taxon>
    </lineage>
</organism>
<dbReference type="PANTHER" id="PTHR30023">
    <property type="entry name" value="D-ALANYL-D-ALANINE CARBOXYPEPTIDASE"/>
    <property type="match status" value="1"/>
</dbReference>
<dbReference type="InterPro" id="IPR000667">
    <property type="entry name" value="Peptidase_S13"/>
</dbReference>
<dbReference type="InterPro" id="IPR012338">
    <property type="entry name" value="Beta-lactam/transpept-like"/>
</dbReference>
<dbReference type="EC" id="3.4.16.4" evidence="4"/>